<evidence type="ECO:0000313" key="2">
    <source>
        <dbReference type="EMBL" id="AYC28902.1"/>
    </source>
</evidence>
<dbReference type="AlphaFoldDB" id="A0A385YTK4"/>
<dbReference type="InterPro" id="IPR005646">
    <property type="entry name" value="FapA"/>
</dbReference>
<dbReference type="Proteomes" id="UP000265725">
    <property type="component" value="Chromosome"/>
</dbReference>
<accession>A0A385YTK4</accession>
<dbReference type="InterPro" id="IPR046866">
    <property type="entry name" value="FapA_N"/>
</dbReference>
<dbReference type="KEGG" id="paek:D3873_03090"/>
<dbReference type="Pfam" id="PF14804">
    <property type="entry name" value="Jag_N"/>
    <property type="match status" value="1"/>
</dbReference>
<dbReference type="SMART" id="SM01245">
    <property type="entry name" value="Jag_N"/>
    <property type="match status" value="1"/>
</dbReference>
<dbReference type="Pfam" id="PF20250">
    <property type="entry name" value="FapA_N"/>
    <property type="match status" value="1"/>
</dbReference>
<evidence type="ECO:0000259" key="1">
    <source>
        <dbReference type="SMART" id="SM01245"/>
    </source>
</evidence>
<dbReference type="PANTHER" id="PTHR38032">
    <property type="entry name" value="POLYMERASE-RELATED"/>
    <property type="match status" value="1"/>
</dbReference>
<gene>
    <name evidence="2" type="ORF">D3873_03090</name>
</gene>
<sequence>MMQPSVTIKSETIEDAIQQALSILDASIDEVDISVLSSPTKSIFGNQKALAEVKITKLAPKDELTIESFVDQFETHVEEENTVCGIWIIDEKVHVSSTKNRYPILEVGQGVEVWINGVQVTQRQVIASDDQMRLKTTDELVPATFSIELEPQNMTAYLDVKQGKRVKRRVKDVPMSDSVVVEAEEEVLPMFDLKMEEVMEKVKIMNMVGVDYAAIASAVNSLEGGRVAIAKGTPPVKGRDGYLEILYDNDVFQSVRDQRARVDFREKNAILTVEEGDVLAQIIPATNGKPGKDVFGNVILPPVVQEVDLRLTNHVAQKEARIIAVTSGRPLIETRGRLVKVDIVKELIHHGDVTIESGNIRFQGDVVIKGDIDDSMVVEAAGRITIDGNCTKAEITSAQSVLVRKNVFSTSINVGKANIIINELVLMLRGIVPQFEQMRTAIRQIMEVNNQTKEELQVHQLHHLIRLLMEKKFPLLKEKVHMLIQKVRENHAVLDREWTDMADKLNQHILVLSTQTNTNDYSPLVDEVRELYEMYCIPPEPKSNLSLSYAINSHLYCSGNIFVTDQGAYHCNIQAGNAVRIANVCRGGMIVAGKNATFDELGSEIGVKTIVQVPHDGLIQINHVYQGTEIHIGNRRHTFAVEEYHVKAHIGADGMIALR</sequence>
<reference evidence="3" key="1">
    <citation type="submission" date="2018-09" db="EMBL/GenBank/DDBJ databases">
        <authorList>
            <person name="Zhu H."/>
        </authorList>
    </citation>
    <scope>NUCLEOTIDE SEQUENCE [LARGE SCALE GENOMIC DNA]</scope>
    <source>
        <strain evidence="3">K2R23-3</strain>
    </source>
</reference>
<dbReference type="Pfam" id="PF03961">
    <property type="entry name" value="FapA"/>
    <property type="match status" value="2"/>
</dbReference>
<organism evidence="2 3">
    <name type="scientific">Paenisporosarcina cavernae</name>
    <dbReference type="NCBI Taxonomy" id="2320858"/>
    <lineage>
        <taxon>Bacteria</taxon>
        <taxon>Bacillati</taxon>
        <taxon>Bacillota</taxon>
        <taxon>Bacilli</taxon>
        <taxon>Bacillales</taxon>
        <taxon>Caryophanaceae</taxon>
        <taxon>Paenisporosarcina</taxon>
    </lineage>
</organism>
<dbReference type="InterPro" id="IPR032782">
    <property type="entry name" value="KhpB_N"/>
</dbReference>
<dbReference type="OrthoDB" id="1279at2"/>
<name>A0A385YTK4_9BACL</name>
<protein>
    <submittedName>
        <fullName evidence="2">DUF342 domain-containing protein</fullName>
    </submittedName>
</protein>
<dbReference type="RefSeq" id="WP_119882644.1">
    <property type="nucleotide sequence ID" value="NZ_CP032418.1"/>
</dbReference>
<dbReference type="InterPro" id="IPR046865">
    <property type="entry name" value="FapA_b_solenoid"/>
</dbReference>
<dbReference type="PANTHER" id="PTHR38032:SF1">
    <property type="entry name" value="RNA-BINDING PROTEIN KHPB N-TERMINAL DOMAIN-CONTAINING PROTEIN"/>
    <property type="match status" value="1"/>
</dbReference>
<dbReference type="Gene3D" id="3.30.30.80">
    <property type="entry name" value="probable RNA-binding protein from clostridium symbiosum atcc 14940"/>
    <property type="match status" value="1"/>
</dbReference>
<dbReference type="InterPro" id="IPR038247">
    <property type="entry name" value="Jag_N_dom_sf"/>
</dbReference>
<evidence type="ECO:0000313" key="3">
    <source>
        <dbReference type="Proteomes" id="UP000265725"/>
    </source>
</evidence>
<dbReference type="EMBL" id="CP032418">
    <property type="protein sequence ID" value="AYC28902.1"/>
    <property type="molecule type" value="Genomic_DNA"/>
</dbReference>
<proteinExistence type="predicted"/>
<keyword evidence="3" id="KW-1185">Reference proteome</keyword>
<feature type="domain" description="RNA-binding protein KhpB N-terminal" evidence="1">
    <location>
        <begin position="7"/>
        <end position="56"/>
    </location>
</feature>